<organism evidence="1 2">
    <name type="scientific">Cricetulus griseus</name>
    <name type="common">Chinese hamster</name>
    <name type="synonym">Cricetulus barabensis griseus</name>
    <dbReference type="NCBI Taxonomy" id="10029"/>
    <lineage>
        <taxon>Eukaryota</taxon>
        <taxon>Metazoa</taxon>
        <taxon>Chordata</taxon>
        <taxon>Craniata</taxon>
        <taxon>Vertebrata</taxon>
        <taxon>Euteleostomi</taxon>
        <taxon>Mammalia</taxon>
        <taxon>Eutheria</taxon>
        <taxon>Euarchontoglires</taxon>
        <taxon>Glires</taxon>
        <taxon>Rodentia</taxon>
        <taxon>Myomorpha</taxon>
        <taxon>Muroidea</taxon>
        <taxon>Cricetidae</taxon>
        <taxon>Cricetinae</taxon>
        <taxon>Cricetulus</taxon>
    </lineage>
</organism>
<evidence type="ECO:0000313" key="1">
    <source>
        <dbReference type="EMBL" id="EGW05378.1"/>
    </source>
</evidence>
<proteinExistence type="predicted"/>
<dbReference type="Proteomes" id="UP000001075">
    <property type="component" value="Unassembled WGS sequence"/>
</dbReference>
<dbReference type="InParanoid" id="G3HVY5"/>
<accession>G3HVY5</accession>
<gene>
    <name evidence="1" type="ORF">I79_015131</name>
</gene>
<name>G3HVY5_CRIGR</name>
<evidence type="ECO:0000313" key="2">
    <source>
        <dbReference type="Proteomes" id="UP000001075"/>
    </source>
</evidence>
<reference evidence="2" key="1">
    <citation type="journal article" date="2011" name="Nat. Biotechnol.">
        <title>The genomic sequence of the Chinese hamster ovary (CHO)-K1 cell line.</title>
        <authorList>
            <person name="Xu X."/>
            <person name="Nagarajan H."/>
            <person name="Lewis N.E."/>
            <person name="Pan S."/>
            <person name="Cai Z."/>
            <person name="Liu X."/>
            <person name="Chen W."/>
            <person name="Xie M."/>
            <person name="Wang W."/>
            <person name="Hammond S."/>
            <person name="Andersen M.R."/>
            <person name="Neff N."/>
            <person name="Passarelli B."/>
            <person name="Koh W."/>
            <person name="Fan H.C."/>
            <person name="Wang J."/>
            <person name="Gui Y."/>
            <person name="Lee K.H."/>
            <person name="Betenbaugh M.J."/>
            <person name="Quake S.R."/>
            <person name="Famili I."/>
            <person name="Palsson B.O."/>
            <person name="Wang J."/>
        </authorList>
    </citation>
    <scope>NUCLEOTIDE SEQUENCE [LARGE SCALE GENOMIC DNA]</scope>
    <source>
        <strain evidence="2">CHO K1 cell line</strain>
    </source>
</reference>
<protein>
    <submittedName>
        <fullName evidence="1">Uncharacterized protein</fullName>
    </submittedName>
</protein>
<sequence>MDLCNFYINTLELDAPNAKKHRNMFTYLQKHGCAPEGWLPFVGRDSSRDTLESGSSAEGYARSLLAIQNDDVLNAHTHRPTGAHTDLCSAYLAFQRKEIEIH</sequence>
<dbReference type="AlphaFoldDB" id="G3HVY5"/>
<dbReference type="EMBL" id="JH000808">
    <property type="protein sequence ID" value="EGW05378.1"/>
    <property type="molecule type" value="Genomic_DNA"/>
</dbReference>